<dbReference type="Proteomes" id="UP000186905">
    <property type="component" value="Unassembled WGS sequence"/>
</dbReference>
<dbReference type="AlphaFoldDB" id="A0A1Q9H7I5"/>
<protein>
    <submittedName>
        <fullName evidence="1">Uncharacterized protein</fullName>
    </submittedName>
</protein>
<organism evidence="1 2">
    <name type="scientific">Photobacterium proteolyticum</name>
    <dbReference type="NCBI Taxonomy" id="1903952"/>
    <lineage>
        <taxon>Bacteria</taxon>
        <taxon>Pseudomonadati</taxon>
        <taxon>Pseudomonadota</taxon>
        <taxon>Gammaproteobacteria</taxon>
        <taxon>Vibrionales</taxon>
        <taxon>Vibrionaceae</taxon>
        <taxon>Photobacterium</taxon>
    </lineage>
</organism>
<dbReference type="EMBL" id="MJIL01000028">
    <property type="protein sequence ID" value="OLQ83765.1"/>
    <property type="molecule type" value="Genomic_DNA"/>
</dbReference>
<proteinExistence type="predicted"/>
<name>A0A1Q9H7I5_9GAMM</name>
<reference evidence="1 2" key="1">
    <citation type="submission" date="2016-09" db="EMBL/GenBank/DDBJ databases">
        <title>Photobacterium proteolyticum sp. nov. a protease producing bacterium isolated from ocean sediments of Laizhou Bay.</title>
        <authorList>
            <person name="Li Y."/>
        </authorList>
    </citation>
    <scope>NUCLEOTIDE SEQUENCE [LARGE SCALE GENOMIC DNA]</scope>
    <source>
        <strain evidence="1 2">13-12</strain>
    </source>
</reference>
<accession>A0A1Q9H7I5</accession>
<sequence length="72" mass="8127">MITRGFKAKLKERKIVVKPSGLCNNAFIFHDIASNTYELKTNDWLIGSANATMLFVGLNGHQFTSQNILWRG</sequence>
<keyword evidence="2" id="KW-1185">Reference proteome</keyword>
<comment type="caution">
    <text evidence="1">The sequence shown here is derived from an EMBL/GenBank/DDBJ whole genome shotgun (WGS) entry which is preliminary data.</text>
</comment>
<gene>
    <name evidence="1" type="ORF">BIT28_25100</name>
</gene>
<evidence type="ECO:0000313" key="2">
    <source>
        <dbReference type="Proteomes" id="UP000186905"/>
    </source>
</evidence>
<evidence type="ECO:0000313" key="1">
    <source>
        <dbReference type="EMBL" id="OLQ83765.1"/>
    </source>
</evidence>